<evidence type="ECO:0000313" key="2">
    <source>
        <dbReference type="EMBL" id="WPU91911.1"/>
    </source>
</evidence>
<keyword evidence="2" id="KW-0560">Oxidoreductase</keyword>
<dbReference type="SUPFAM" id="SSF51905">
    <property type="entry name" value="FAD/NAD(P)-binding domain"/>
    <property type="match status" value="1"/>
</dbReference>
<dbReference type="PRINTS" id="PR00420">
    <property type="entry name" value="RNGMNOXGNASE"/>
</dbReference>
<sequence>MANDNINNRNILISGASIAGPALAYWLNQYGFNVTIVEKSPELRKGGYRIDIRGAATEVASRMGILNKVKELNTAMRGSSFIHANGKRYANLKDPNLFGMRQSTDIEIMRGELSGILYAETNDQTEYIFDDSITDITQTDELVTVTFKNGGQRDFDLVVAADGLRSNVRTLAFDKENINVDHLGYYVSIFTTPNFFDLDHWELSYPGLDKTVNVYSTGNNQEAKAFFMFAAPEANYDHRDIAQQKQMVIDQFKNEGSAISRILNAIHDTPDFYFDSISQVKTDSLSNGRVVLLGDAGYCPSPASGQGSSLALVGAYVLAGELAAAGDYQIAFKTYESQMRWFVKANQKLGATVLKEMVAKSKTQLWLQTTMMSILLKLPGKERILRGFMKEMQLAVDEAANAIELRDYARYHLQAIKSDHF</sequence>
<proteinExistence type="predicted"/>
<dbReference type="PANTHER" id="PTHR46865">
    <property type="entry name" value="OXIDOREDUCTASE-RELATED"/>
    <property type="match status" value="1"/>
</dbReference>
<dbReference type="Gene3D" id="3.50.50.60">
    <property type="entry name" value="FAD/NAD(P)-binding domain"/>
    <property type="match status" value="1"/>
</dbReference>
<name>A0ABZ0TH39_9SPHI</name>
<keyword evidence="3" id="KW-1185">Reference proteome</keyword>
<dbReference type="InterPro" id="IPR036188">
    <property type="entry name" value="FAD/NAD-bd_sf"/>
</dbReference>
<dbReference type="InterPro" id="IPR002938">
    <property type="entry name" value="FAD-bd"/>
</dbReference>
<accession>A0ABZ0TH39</accession>
<organism evidence="2 3">
    <name type="scientific">Mucilaginibacter sabulilitoris</name>
    <dbReference type="NCBI Taxonomy" id="1173583"/>
    <lineage>
        <taxon>Bacteria</taxon>
        <taxon>Pseudomonadati</taxon>
        <taxon>Bacteroidota</taxon>
        <taxon>Sphingobacteriia</taxon>
        <taxon>Sphingobacteriales</taxon>
        <taxon>Sphingobacteriaceae</taxon>
        <taxon>Mucilaginibacter</taxon>
    </lineage>
</organism>
<dbReference type="GO" id="GO:0004497">
    <property type="term" value="F:monooxygenase activity"/>
    <property type="evidence" value="ECO:0007669"/>
    <property type="project" value="UniProtKB-KW"/>
</dbReference>
<evidence type="ECO:0000259" key="1">
    <source>
        <dbReference type="Pfam" id="PF01494"/>
    </source>
</evidence>
<dbReference type="InterPro" id="IPR051704">
    <property type="entry name" value="FAD_aromatic-hydroxylase"/>
</dbReference>
<gene>
    <name evidence="2" type="ORF">SNE25_21575</name>
</gene>
<dbReference type="Pfam" id="PF01494">
    <property type="entry name" value="FAD_binding_3"/>
    <property type="match status" value="1"/>
</dbReference>
<dbReference type="RefSeq" id="WP_321561077.1">
    <property type="nucleotide sequence ID" value="NZ_CP139558.1"/>
</dbReference>
<keyword evidence="2" id="KW-0503">Monooxygenase</keyword>
<protein>
    <submittedName>
        <fullName evidence="2">FAD-dependent monooxygenase</fullName>
    </submittedName>
</protein>
<dbReference type="EMBL" id="CP139558">
    <property type="protein sequence ID" value="WPU91911.1"/>
    <property type="molecule type" value="Genomic_DNA"/>
</dbReference>
<reference evidence="2 3" key="1">
    <citation type="submission" date="2023-11" db="EMBL/GenBank/DDBJ databases">
        <title>Analysis of the Genomes of Mucilaginibacter gossypii cycad 4 and M. sabulilitoris SNA2: microbes with the potential for plant growth promotion.</title>
        <authorList>
            <person name="Hirsch A.M."/>
            <person name="Humm E."/>
            <person name="Rubbi M."/>
            <person name="Del Vecchio G."/>
            <person name="Ha S.M."/>
            <person name="Pellegrini M."/>
            <person name="Gunsalus R.P."/>
        </authorList>
    </citation>
    <scope>NUCLEOTIDE SEQUENCE [LARGE SCALE GENOMIC DNA]</scope>
    <source>
        <strain evidence="2 3">SNA2</strain>
    </source>
</reference>
<dbReference type="Gene3D" id="3.30.9.10">
    <property type="entry name" value="D-Amino Acid Oxidase, subunit A, domain 2"/>
    <property type="match status" value="1"/>
</dbReference>
<evidence type="ECO:0000313" key="3">
    <source>
        <dbReference type="Proteomes" id="UP001324380"/>
    </source>
</evidence>
<feature type="domain" description="FAD-binding" evidence="1">
    <location>
        <begin position="11"/>
        <end position="327"/>
    </location>
</feature>
<dbReference type="PANTHER" id="PTHR46865:SF2">
    <property type="entry name" value="MONOOXYGENASE"/>
    <property type="match status" value="1"/>
</dbReference>
<dbReference type="Proteomes" id="UP001324380">
    <property type="component" value="Chromosome"/>
</dbReference>